<dbReference type="PANTHER" id="PTHR31573">
    <property type="entry name" value="ALPHA-KETOGLUTARATE-DEPENDENT DIOXYGENASE ALKB HOMOLOG 2"/>
    <property type="match status" value="1"/>
</dbReference>
<evidence type="ECO:0000313" key="5">
    <source>
        <dbReference type="Proteomes" id="UP000054516"/>
    </source>
</evidence>
<feature type="binding site" evidence="1">
    <location>
        <position position="550"/>
    </location>
    <ligand>
        <name>2-oxoglutarate</name>
        <dbReference type="ChEBI" id="CHEBI:16810"/>
    </ligand>
</feature>
<dbReference type="PANTHER" id="PTHR31573:SF4">
    <property type="entry name" value="FE2OG DIOXYGENASE DOMAIN-CONTAINING PROTEIN"/>
    <property type="match status" value="1"/>
</dbReference>
<dbReference type="SUPFAM" id="SSF51197">
    <property type="entry name" value="Clavaminate synthase-like"/>
    <property type="match status" value="1"/>
</dbReference>
<protein>
    <submittedName>
        <fullName evidence="4">Putative oxoglutarate iron-dependent oxygenase protein</fullName>
    </submittedName>
</protein>
<feature type="binding site" evidence="1">
    <location>
        <position position="616"/>
    </location>
    <ligand>
        <name>2-oxoglutarate</name>
        <dbReference type="ChEBI" id="CHEBI:16810"/>
    </ligand>
</feature>
<proteinExistence type="predicted"/>
<dbReference type="OrthoDB" id="2163491at2759"/>
<dbReference type="InterPro" id="IPR005123">
    <property type="entry name" value="Oxoglu/Fe-dep_dioxygenase_dom"/>
</dbReference>
<dbReference type="InterPro" id="IPR037151">
    <property type="entry name" value="AlkB-like_sf"/>
</dbReference>
<organism evidence="4">
    <name type="scientific">Rosellinia necatrix</name>
    <name type="common">White root-rot fungus</name>
    <dbReference type="NCBI Taxonomy" id="77044"/>
    <lineage>
        <taxon>Eukaryota</taxon>
        <taxon>Fungi</taxon>
        <taxon>Dikarya</taxon>
        <taxon>Ascomycota</taxon>
        <taxon>Pezizomycotina</taxon>
        <taxon>Sordariomycetes</taxon>
        <taxon>Xylariomycetidae</taxon>
        <taxon>Xylariales</taxon>
        <taxon>Xylariaceae</taxon>
        <taxon>Rosellinia</taxon>
    </lineage>
</organism>
<feature type="region of interest" description="Disordered" evidence="2">
    <location>
        <begin position="650"/>
        <end position="673"/>
    </location>
</feature>
<dbReference type="OMA" id="GMPYKYV"/>
<sequence>MASTNVADIGAGSRRVSLRLKRKSDEDIQVATSEKLQKITATLAIPVGKPSVASNVRAALCDSIDYWKAHQGGIHSQTMVATGMLLNGKTTPRDVLQAQVIITTVGGGLTTADDGKHIRTEDQNEKCKNLVTLKNAKKLGQPIGVVVGKQPSKKGEYMNNLLSIKLDNHYNVLDWFFITDIWEERQPIQRDGTSFVHYVVRLQLIDLDSMPWWVPENNTSENIHTIGEFKCETVTCKACDAPSKEIFKQGWCCLAKTCSEFFRFADSDVDTEKLEYSESFLNERTAWSSDRPLSELVPRLPTLGKRLFGSEVQFKRGIVCPTCNYACRRISWEGWHCEKGCGFAWPMPPRDVPMSMICKENVVSMKGKSAKFYEVDSRIQRVEHAVAGYEVTTFYLPNAPGDVDNANFIGSVTVFRPLKSTLERKGGLNDLFSEIQKTTREGDVKLRRNPAFCRGSHMEELTSHFSCNMGADYKFGVVVETSNGFDTAPDPVMKALGRLTWSGAKAVALTTDHIASKGMSVDAVSMPDQFVEFNEQLMLGYFQGSQISYHDDGEKELGPTVATLSLGSPSIMRFRGKRKAGFENTIGNGRVMLSFVLQHGDMVVMHGTKIHKHYEHAVSALGIRRYALTCRYIRPEMIPNKERREKAIKNGKVPAHWQDQAYEGEGADASHDN</sequence>
<keyword evidence="5" id="KW-1185">Reference proteome</keyword>
<accession>A0A1W2TS29</accession>
<evidence type="ECO:0000256" key="1">
    <source>
        <dbReference type="PIRSR" id="PIRSR632852-1"/>
    </source>
</evidence>
<dbReference type="InterPro" id="IPR032852">
    <property type="entry name" value="ALKBH2"/>
</dbReference>
<feature type="binding site" evidence="1">
    <location>
        <position position="541"/>
    </location>
    <ligand>
        <name>2-oxoglutarate</name>
        <dbReference type="ChEBI" id="CHEBI:16810"/>
    </ligand>
</feature>
<name>A0A1W2TS29_ROSNE</name>
<dbReference type="PROSITE" id="PS51471">
    <property type="entry name" value="FE2OG_OXY"/>
    <property type="match status" value="1"/>
</dbReference>
<reference evidence="4" key="1">
    <citation type="submission" date="2016-03" db="EMBL/GenBank/DDBJ databases">
        <title>Draft genome sequence of Rosellinia necatrix.</title>
        <authorList>
            <person name="Kanematsu S."/>
        </authorList>
    </citation>
    <scope>NUCLEOTIDE SEQUENCE [LARGE SCALE GENOMIC DNA]</scope>
    <source>
        <strain evidence="4">W97</strain>
    </source>
</reference>
<dbReference type="InterPro" id="IPR027450">
    <property type="entry name" value="AlkB-like"/>
</dbReference>
<dbReference type="AlphaFoldDB" id="A0A1W2TS29"/>
<dbReference type="Gene3D" id="2.60.120.590">
    <property type="entry name" value="Alpha-ketoglutarate-dependent dioxygenase AlkB-like"/>
    <property type="match status" value="1"/>
</dbReference>
<gene>
    <name evidence="4" type="ORF">SAMD00023353_6000400</name>
</gene>
<evidence type="ECO:0000313" key="4">
    <source>
        <dbReference type="EMBL" id="GAP91332.1"/>
    </source>
</evidence>
<dbReference type="Proteomes" id="UP000054516">
    <property type="component" value="Unassembled WGS sequence"/>
</dbReference>
<dbReference type="Pfam" id="PF13532">
    <property type="entry name" value="2OG-FeII_Oxy_2"/>
    <property type="match status" value="1"/>
</dbReference>
<dbReference type="EMBL" id="DF977505">
    <property type="protein sequence ID" value="GAP91332.1"/>
    <property type="molecule type" value="Genomic_DNA"/>
</dbReference>
<dbReference type="GO" id="GO:0006307">
    <property type="term" value="P:DNA alkylation repair"/>
    <property type="evidence" value="ECO:0007669"/>
    <property type="project" value="TreeGrafter"/>
</dbReference>
<evidence type="ECO:0000256" key="2">
    <source>
        <dbReference type="SAM" id="MobiDB-lite"/>
    </source>
</evidence>
<dbReference type="GO" id="GO:0008198">
    <property type="term" value="F:ferrous iron binding"/>
    <property type="evidence" value="ECO:0007669"/>
    <property type="project" value="TreeGrafter"/>
</dbReference>
<dbReference type="STRING" id="77044.A0A1W2TS29"/>
<feature type="domain" description="Fe2OG dioxygenase" evidence="3">
    <location>
        <begin position="532"/>
        <end position="634"/>
    </location>
</feature>
<evidence type="ECO:0000259" key="3">
    <source>
        <dbReference type="PROSITE" id="PS51471"/>
    </source>
</evidence>
<dbReference type="GO" id="GO:0051747">
    <property type="term" value="F:cytosine C-5 DNA demethylase activity"/>
    <property type="evidence" value="ECO:0007669"/>
    <property type="project" value="TreeGrafter"/>
</dbReference>
<dbReference type="GO" id="GO:0035516">
    <property type="term" value="F:broad specificity oxidative DNA demethylase activity"/>
    <property type="evidence" value="ECO:0007669"/>
    <property type="project" value="TreeGrafter"/>
</dbReference>